<evidence type="ECO:0000256" key="3">
    <source>
        <dbReference type="ARBA" id="ARBA00022989"/>
    </source>
</evidence>
<dbReference type="InterPro" id="IPR007568">
    <property type="entry name" value="RTA1"/>
</dbReference>
<dbReference type="OMA" id="IFRICEY"/>
<feature type="transmembrane region" description="Helical" evidence="5">
    <location>
        <begin position="123"/>
        <end position="141"/>
    </location>
</feature>
<organism evidence="6 7">
    <name type="scientific">Talaromyces stipitatus (strain ATCC 10500 / CBS 375.48 / QM 6759 / NRRL 1006)</name>
    <name type="common">Penicillium stipitatum</name>
    <dbReference type="NCBI Taxonomy" id="441959"/>
    <lineage>
        <taxon>Eukaryota</taxon>
        <taxon>Fungi</taxon>
        <taxon>Dikarya</taxon>
        <taxon>Ascomycota</taxon>
        <taxon>Pezizomycotina</taxon>
        <taxon>Eurotiomycetes</taxon>
        <taxon>Eurotiomycetidae</taxon>
        <taxon>Eurotiales</taxon>
        <taxon>Trichocomaceae</taxon>
        <taxon>Talaromyces</taxon>
        <taxon>Talaromyces sect. Talaromyces</taxon>
    </lineage>
</organism>
<keyword evidence="3 5" id="KW-1133">Transmembrane helix</keyword>
<dbReference type="Pfam" id="PF04479">
    <property type="entry name" value="RTA1"/>
    <property type="match status" value="1"/>
</dbReference>
<dbReference type="OrthoDB" id="5384040at2759"/>
<evidence type="ECO:0000256" key="2">
    <source>
        <dbReference type="ARBA" id="ARBA00022692"/>
    </source>
</evidence>
<feature type="transmembrane region" description="Helical" evidence="5">
    <location>
        <begin position="12"/>
        <end position="36"/>
    </location>
</feature>
<evidence type="ECO:0000256" key="4">
    <source>
        <dbReference type="ARBA" id="ARBA00023136"/>
    </source>
</evidence>
<dbReference type="VEuPathDB" id="FungiDB:TSTA_064380"/>
<accession>B8LSX3</accession>
<keyword evidence="2 5" id="KW-0812">Transmembrane</keyword>
<evidence type="ECO:0000313" key="7">
    <source>
        <dbReference type="Proteomes" id="UP000001745"/>
    </source>
</evidence>
<feature type="transmembrane region" description="Helical" evidence="5">
    <location>
        <begin position="161"/>
        <end position="184"/>
    </location>
</feature>
<dbReference type="InParanoid" id="B8LSX3"/>
<evidence type="ECO:0000256" key="5">
    <source>
        <dbReference type="SAM" id="Phobius"/>
    </source>
</evidence>
<evidence type="ECO:0008006" key="8">
    <source>
        <dbReference type="Google" id="ProtNLM"/>
    </source>
</evidence>
<feature type="transmembrane region" description="Helical" evidence="5">
    <location>
        <begin position="257"/>
        <end position="277"/>
    </location>
</feature>
<dbReference type="STRING" id="441959.B8LSX3"/>
<proteinExistence type="predicted"/>
<dbReference type="EMBL" id="EQ962652">
    <property type="protein sequence ID" value="EED22969.1"/>
    <property type="molecule type" value="Genomic_DNA"/>
</dbReference>
<dbReference type="GO" id="GO:0016020">
    <property type="term" value="C:membrane"/>
    <property type="evidence" value="ECO:0007669"/>
    <property type="project" value="UniProtKB-SubCell"/>
</dbReference>
<sequence length="304" mass="34671">MVELCPAITTPGTYWTFCPSLGAAIAFLVFFSLTFFVHIAQGVYYRKAYTWVISMSVLWQAITYILRIISIKNPTSLGDYAGWFVLILISPLWTNAYVYMVFGRMVWNYVPDGTLWRVPAWRFGYYFVFLDIVAFIVQVYGAASAEVNNTNTTKILRGIHIYMGGVAIQQFFIFGFCAFAYEFWRTILEQKKTTEGDNTASTDLSLQSGFTLLYALILVLILISLRIFFRLAEYSKGLQSTIPNHEAYQYCFDSLPMLLAFIILSVVHPGAVMRGSASDLPARKKRKHDSIRCKRDVILVSVRN</sequence>
<dbReference type="eggNOG" id="ENOG502SIYT">
    <property type="taxonomic scope" value="Eukaryota"/>
</dbReference>
<name>B8LSX3_TALSN</name>
<dbReference type="Proteomes" id="UP000001745">
    <property type="component" value="Unassembled WGS sequence"/>
</dbReference>
<dbReference type="AlphaFoldDB" id="B8LSX3"/>
<feature type="transmembrane region" description="Helical" evidence="5">
    <location>
        <begin position="204"/>
        <end position="229"/>
    </location>
</feature>
<keyword evidence="4 5" id="KW-0472">Membrane</keyword>
<gene>
    <name evidence="6" type="ORF">TSTA_064380</name>
</gene>
<dbReference type="GeneID" id="8106674"/>
<feature type="transmembrane region" description="Helical" evidence="5">
    <location>
        <begin position="81"/>
        <end position="102"/>
    </location>
</feature>
<dbReference type="HOGENOM" id="CLU_033465_3_0_1"/>
<keyword evidence="7" id="KW-1185">Reference proteome</keyword>
<evidence type="ECO:0000313" key="6">
    <source>
        <dbReference type="EMBL" id="EED22969.1"/>
    </source>
</evidence>
<reference evidence="7" key="1">
    <citation type="journal article" date="2015" name="Genome Announc.">
        <title>Genome sequence of the AIDS-associated pathogen Penicillium marneffei (ATCC18224) and its near taxonomic relative Talaromyces stipitatus (ATCC10500).</title>
        <authorList>
            <person name="Nierman W.C."/>
            <person name="Fedorova-Abrams N.D."/>
            <person name="Andrianopoulos A."/>
        </authorList>
    </citation>
    <scope>NUCLEOTIDE SEQUENCE [LARGE SCALE GENOMIC DNA]</scope>
    <source>
        <strain evidence="7">ATCC 10500 / CBS 375.48 / QM 6759 / NRRL 1006</strain>
    </source>
</reference>
<evidence type="ECO:0000256" key="1">
    <source>
        <dbReference type="ARBA" id="ARBA00004141"/>
    </source>
</evidence>
<protein>
    <recommendedName>
        <fullName evidence="8">RTA1 domain protein</fullName>
    </recommendedName>
</protein>
<comment type="subcellular location">
    <subcellularLocation>
        <location evidence="1">Membrane</location>
        <topology evidence="1">Multi-pass membrane protein</topology>
    </subcellularLocation>
</comment>
<feature type="transmembrane region" description="Helical" evidence="5">
    <location>
        <begin position="48"/>
        <end position="69"/>
    </location>
</feature>
<dbReference type="PANTHER" id="PTHR31465">
    <property type="entry name" value="PROTEIN RTA1-RELATED"/>
    <property type="match status" value="1"/>
</dbReference>
<dbReference type="RefSeq" id="XP_002340356.1">
    <property type="nucleotide sequence ID" value="XM_002340315.1"/>
</dbReference>
<dbReference type="PhylomeDB" id="B8LSX3"/>
<dbReference type="PANTHER" id="PTHR31465:SF15">
    <property type="entry name" value="LIPID TRANSPORTER ATNI-RELATED"/>
    <property type="match status" value="1"/>
</dbReference>